<protein>
    <submittedName>
        <fullName evidence="8">GMC family oxidoreductase</fullName>
    </submittedName>
</protein>
<evidence type="ECO:0000259" key="7">
    <source>
        <dbReference type="Pfam" id="PF05199"/>
    </source>
</evidence>
<dbReference type="GO" id="GO:0050660">
    <property type="term" value="F:flavin adenine dinucleotide binding"/>
    <property type="evidence" value="ECO:0007669"/>
    <property type="project" value="InterPro"/>
</dbReference>
<dbReference type="PANTHER" id="PTHR42784:SF1">
    <property type="entry name" value="PYRANOSE 2-OXIDASE"/>
    <property type="match status" value="1"/>
</dbReference>
<comment type="cofactor">
    <cofactor evidence="1">
        <name>FAD</name>
        <dbReference type="ChEBI" id="CHEBI:57692"/>
    </cofactor>
</comment>
<dbReference type="SUPFAM" id="SSF51905">
    <property type="entry name" value="FAD/NAD(P)-binding domain"/>
    <property type="match status" value="1"/>
</dbReference>
<dbReference type="Proteomes" id="UP000298551">
    <property type="component" value="Chromosome"/>
</dbReference>
<dbReference type="Gene3D" id="3.50.50.60">
    <property type="entry name" value="FAD/NAD(P)-binding domain"/>
    <property type="match status" value="2"/>
</dbReference>
<evidence type="ECO:0000256" key="2">
    <source>
        <dbReference type="ARBA" id="ARBA00010790"/>
    </source>
</evidence>
<dbReference type="Pfam" id="PF05199">
    <property type="entry name" value="GMC_oxred_C"/>
    <property type="match status" value="1"/>
</dbReference>
<evidence type="ECO:0000256" key="1">
    <source>
        <dbReference type="ARBA" id="ARBA00001974"/>
    </source>
</evidence>
<evidence type="ECO:0000259" key="6">
    <source>
        <dbReference type="Pfam" id="PF00732"/>
    </source>
</evidence>
<sequence>MNKASYDVVVVGSGAAGGFAVKELTERGFDVLLLEAGRSITAEDFRTDFSGPREKGIQLWARAKAALSGQPIQSKVAMYAKQLSHLFVNDREHPYSTPAEHPFLWIRGKQLGGRLHTYGRMLLRWSDYDFKAASRDGHGEDWPISYHELAPYYDKVEDFLGIRGCPDNVRNVPNGNFVGPSKLSSAESEFKRKTMQNWPDRQPIAWRYMPPNIKRVPQPILAAQATGRLTVRTDAVVEQVLTCPDSGKATGVSFIDRHTREQHKVQANIVVLCASAIETVRLLLNSRGGKHPDGIGNGSGVLGRYFMDQVPSIIMGSVPGHKGSELDDTVPADPFYGVSGGIYIPRFENLDQQTAGDFLRGYAYQGTIGRLYTPQDRDAKFGIMGFGEMLPYADNTITLNPSRKDRWGMPIAHITCSMRRNEKAMLGRQVASIEEMASNAGLKMEFNGSVLGLKEGAGGAFPDADPLSRFLFRTNFRKSMVMGAAIHESGGARMGSDPGSSVLNAYNQCWEVPNLFVTDASSFVTGGCAGTTLTLMALTVRACEYIAIQRQRGQL</sequence>
<feature type="domain" description="Glucose-methanol-choline oxidoreductase C-terminal" evidence="7">
    <location>
        <begin position="391"/>
        <end position="538"/>
    </location>
</feature>
<name>A0A4D6XG95_PSEPU</name>
<dbReference type="InterPro" id="IPR000172">
    <property type="entry name" value="GMC_OxRdtase_N"/>
</dbReference>
<accession>A0A4D6XG95</accession>
<proteinExistence type="inferred from homology"/>
<organism evidence="8 9">
    <name type="scientific">Pseudomonas putida</name>
    <name type="common">Arthrobacter siderocapsulatus</name>
    <dbReference type="NCBI Taxonomy" id="303"/>
    <lineage>
        <taxon>Bacteria</taxon>
        <taxon>Pseudomonadati</taxon>
        <taxon>Pseudomonadota</taxon>
        <taxon>Gammaproteobacteria</taxon>
        <taxon>Pseudomonadales</taxon>
        <taxon>Pseudomonadaceae</taxon>
        <taxon>Pseudomonas</taxon>
    </lineage>
</organism>
<dbReference type="SUPFAM" id="SSF54373">
    <property type="entry name" value="FAD-linked reductases, C-terminal domain"/>
    <property type="match status" value="1"/>
</dbReference>
<dbReference type="InterPro" id="IPR036188">
    <property type="entry name" value="FAD/NAD-bd_sf"/>
</dbReference>
<dbReference type="RefSeq" id="WP_136915647.1">
    <property type="nucleotide sequence ID" value="NZ_CP039371.1"/>
</dbReference>
<feature type="domain" description="Glucose-methanol-choline oxidoreductase N-terminal" evidence="6">
    <location>
        <begin position="42"/>
        <end position="297"/>
    </location>
</feature>
<comment type="similarity">
    <text evidence="2">Belongs to the GMC oxidoreductase family.</text>
</comment>
<keyword evidence="4" id="KW-0274">FAD</keyword>
<dbReference type="PANTHER" id="PTHR42784">
    <property type="entry name" value="PYRANOSE 2-OXIDASE"/>
    <property type="match status" value="1"/>
</dbReference>
<dbReference type="InterPro" id="IPR007867">
    <property type="entry name" value="GMC_OxRtase_C"/>
</dbReference>
<keyword evidence="5" id="KW-0560">Oxidoreductase</keyword>
<dbReference type="OrthoDB" id="9787779at2"/>
<evidence type="ECO:0000256" key="5">
    <source>
        <dbReference type="ARBA" id="ARBA00023002"/>
    </source>
</evidence>
<dbReference type="InterPro" id="IPR051473">
    <property type="entry name" value="P2Ox-like"/>
</dbReference>
<dbReference type="EMBL" id="CP039371">
    <property type="protein sequence ID" value="QCI13528.1"/>
    <property type="molecule type" value="Genomic_DNA"/>
</dbReference>
<evidence type="ECO:0000256" key="4">
    <source>
        <dbReference type="ARBA" id="ARBA00022827"/>
    </source>
</evidence>
<keyword evidence="3" id="KW-0285">Flavoprotein</keyword>
<evidence type="ECO:0000313" key="9">
    <source>
        <dbReference type="Proteomes" id="UP000298551"/>
    </source>
</evidence>
<dbReference type="Pfam" id="PF00732">
    <property type="entry name" value="GMC_oxred_N"/>
    <property type="match status" value="1"/>
</dbReference>
<evidence type="ECO:0000313" key="8">
    <source>
        <dbReference type="EMBL" id="QCI13528.1"/>
    </source>
</evidence>
<reference evidence="9" key="1">
    <citation type="submission" date="2019-04" db="EMBL/GenBank/DDBJ databases">
        <title>Genome sequence of Pseudomonas putida 1290, an auxin catabolizing strain.</title>
        <authorList>
            <person name="Laird T.S."/>
            <person name="Leveau J.H.J."/>
        </authorList>
    </citation>
    <scope>NUCLEOTIDE SEQUENCE [LARGE SCALE GENOMIC DNA]</scope>
    <source>
        <strain evidence="9">1290</strain>
    </source>
</reference>
<dbReference type="AlphaFoldDB" id="A0A4D6XG95"/>
<dbReference type="GO" id="GO:0016614">
    <property type="term" value="F:oxidoreductase activity, acting on CH-OH group of donors"/>
    <property type="evidence" value="ECO:0007669"/>
    <property type="project" value="InterPro"/>
</dbReference>
<gene>
    <name evidence="8" type="ORF">E6B08_20180</name>
</gene>
<evidence type="ECO:0000256" key="3">
    <source>
        <dbReference type="ARBA" id="ARBA00022630"/>
    </source>
</evidence>